<evidence type="ECO:0000313" key="2">
    <source>
        <dbReference type="Proteomes" id="UP000824220"/>
    </source>
</evidence>
<dbReference type="AlphaFoldDB" id="A0A9D2KFS9"/>
<dbReference type="EMBL" id="DXAM01000051">
    <property type="protein sequence ID" value="HJA03974.1"/>
    <property type="molecule type" value="Genomic_DNA"/>
</dbReference>
<reference evidence="1" key="1">
    <citation type="journal article" date="2021" name="PeerJ">
        <title>Extensive microbial diversity within the chicken gut microbiome revealed by metagenomics and culture.</title>
        <authorList>
            <person name="Gilroy R."/>
            <person name="Ravi A."/>
            <person name="Getino M."/>
            <person name="Pursley I."/>
            <person name="Horton D.L."/>
            <person name="Alikhan N.F."/>
            <person name="Baker D."/>
            <person name="Gharbi K."/>
            <person name="Hall N."/>
            <person name="Watson M."/>
            <person name="Adriaenssens E.M."/>
            <person name="Foster-Nyarko E."/>
            <person name="Jarju S."/>
            <person name="Secka A."/>
            <person name="Antonio M."/>
            <person name="Oren A."/>
            <person name="Chaudhuri R.R."/>
            <person name="La Ragione R."/>
            <person name="Hildebrand F."/>
            <person name="Pallen M.J."/>
        </authorList>
    </citation>
    <scope>NUCLEOTIDE SEQUENCE</scope>
    <source>
        <strain evidence="1">ChiHjej8B7-3636</strain>
    </source>
</reference>
<dbReference type="Proteomes" id="UP000824220">
    <property type="component" value="Unassembled WGS sequence"/>
</dbReference>
<evidence type="ECO:0000313" key="1">
    <source>
        <dbReference type="EMBL" id="HJA03974.1"/>
    </source>
</evidence>
<organism evidence="1 2">
    <name type="scientific">Candidatus Microbacterium stercoravium</name>
    <dbReference type="NCBI Taxonomy" id="2838697"/>
    <lineage>
        <taxon>Bacteria</taxon>
        <taxon>Bacillati</taxon>
        <taxon>Actinomycetota</taxon>
        <taxon>Actinomycetes</taxon>
        <taxon>Micrococcales</taxon>
        <taxon>Microbacteriaceae</taxon>
        <taxon>Microbacterium</taxon>
    </lineage>
</organism>
<comment type="caution">
    <text evidence="1">The sequence shown here is derived from an EMBL/GenBank/DDBJ whole genome shotgun (WGS) entry which is preliminary data.</text>
</comment>
<proteinExistence type="predicted"/>
<protein>
    <recommendedName>
        <fullName evidence="3">Protein ImuA</fullName>
    </recommendedName>
</protein>
<sequence length="228" mass="23568">MAAQTAEVMRLRTQIGQMQRRTAQADALPVVGALSPLFPSGGLRPGAAYALPDSPSLLFALAGRSSQDGAWCALIGMPDLSLEAAAGYGVSPDRVALIPDPGERWLQAVSSAAEVFPLVAVRSPRAASSAETARLGARLRDRGSTLLVVGPWPSVEASLTVSDPAWGGIGRGHGLLSSRAVTVAASGRSSPRPRRVRVMLPGPSGGAEPLRRDVETAGVRPHLMAVGE</sequence>
<name>A0A9D2KFS9_9MICO</name>
<accession>A0A9D2KFS9</accession>
<reference evidence="1" key="2">
    <citation type="submission" date="2021-04" db="EMBL/GenBank/DDBJ databases">
        <authorList>
            <person name="Gilroy R."/>
        </authorList>
    </citation>
    <scope>NUCLEOTIDE SEQUENCE</scope>
    <source>
        <strain evidence="1">ChiHjej8B7-3636</strain>
    </source>
</reference>
<evidence type="ECO:0008006" key="3">
    <source>
        <dbReference type="Google" id="ProtNLM"/>
    </source>
</evidence>
<gene>
    <name evidence="1" type="ORF">H9800_03855</name>
</gene>